<reference evidence="2 3" key="1">
    <citation type="submission" date="2020-10" db="EMBL/GenBank/DDBJ databases">
        <title>Sequencing the genomes of 1000 actinobacteria strains.</title>
        <authorList>
            <person name="Klenk H.-P."/>
        </authorList>
    </citation>
    <scope>NUCLEOTIDE SEQUENCE [LARGE SCALE GENOMIC DNA]</scope>
    <source>
        <strain evidence="2 3">DSM 43748</strain>
    </source>
</reference>
<feature type="compositionally biased region" description="Pro residues" evidence="1">
    <location>
        <begin position="553"/>
        <end position="567"/>
    </location>
</feature>
<evidence type="ECO:0000313" key="2">
    <source>
        <dbReference type="EMBL" id="MBE1563330.1"/>
    </source>
</evidence>
<feature type="region of interest" description="Disordered" evidence="1">
    <location>
        <begin position="173"/>
        <end position="209"/>
    </location>
</feature>
<organism evidence="2 3">
    <name type="scientific">Nonomuraea africana</name>
    <dbReference type="NCBI Taxonomy" id="46171"/>
    <lineage>
        <taxon>Bacteria</taxon>
        <taxon>Bacillati</taxon>
        <taxon>Actinomycetota</taxon>
        <taxon>Actinomycetes</taxon>
        <taxon>Streptosporangiales</taxon>
        <taxon>Streptosporangiaceae</taxon>
        <taxon>Nonomuraea</taxon>
    </lineage>
</organism>
<feature type="compositionally biased region" description="Low complexity" evidence="1">
    <location>
        <begin position="288"/>
        <end position="297"/>
    </location>
</feature>
<feature type="region of interest" description="Disordered" evidence="1">
    <location>
        <begin position="246"/>
        <end position="311"/>
    </location>
</feature>
<protein>
    <submittedName>
        <fullName evidence="2">Uncharacterized protein</fullName>
    </submittedName>
</protein>
<dbReference type="Proteomes" id="UP000661607">
    <property type="component" value="Unassembled WGS sequence"/>
</dbReference>
<feature type="compositionally biased region" description="Basic and acidic residues" evidence="1">
    <location>
        <begin position="190"/>
        <end position="209"/>
    </location>
</feature>
<keyword evidence="3" id="KW-1185">Reference proteome</keyword>
<feature type="compositionally biased region" description="Pro residues" evidence="1">
    <location>
        <begin position="513"/>
        <end position="530"/>
    </location>
</feature>
<feature type="compositionally biased region" description="Basic and acidic residues" evidence="1">
    <location>
        <begin position="248"/>
        <end position="268"/>
    </location>
</feature>
<evidence type="ECO:0000313" key="3">
    <source>
        <dbReference type="Proteomes" id="UP000661607"/>
    </source>
</evidence>
<sequence length="753" mass="81160">MRWSDAAAITLLHGQPHLPEAWWRSLPVPRVLSAIGPESLGELLTEIALEHWPAAAVGDVLPALHVLDPDEADEPHVAIALDRAGSWPGLLALSSRELMDQPFVKARPVLNTLFGSVFVRLAPGAPIGERRVEAPPAADVAPVVDAAPAVGAVPEDVHADEAHIVVPEPVVETPAAEQEPFETPEPAPVAEREPVEEPELLEEHAPIEEHEPLVAAEPVEEPEPVAGPEPVVKHEEQGWDAFQSHSPVHQEDHEPAPVEPQGDFHTDPDAEEAEHEEESRSEAPEPPIEAAEAPESPVDAAGEPEPPIAANVAAYPEPPVEAAEAHESLLDAAREPEPLVEAEPAEEPVAALAVADQHDLHALIESSFAGLDDKSWAVAQNRVFTDTPSAVEQLAKLFAVSKEEIVSVEAALRQRLQRWLAAEETAPYRAHLDELRARLGENPPKELLAGAAGWHGKEIRALDVPAWQFVQATMAALVRVPDLAPPPPDSPFHPAPQVQEPPFQPAPLFQEPPFQPAPPAQEPPFQPAQEPPFQAAIPPDAPFQAPSQEAPFPSLPPQPPFQAPEPPRVQQDGPADGNGKPYQGFKDVSLTKRCFRQPDGRWWLRIDVTAEQLATGECALPSGFAAYLGLTPGASWTVRSAAGELMMSWHGRPSISQMGRLLADVGAREGGHLFITLSKEGVLRAKHLPVSTPGASKISKALRLADYTGLSSAIEHAARIIAIRIGMSGNVSLEDLKTRLRERGDRDLFELLD</sequence>
<feature type="region of interest" description="Disordered" evidence="1">
    <location>
        <begin position="481"/>
        <end position="584"/>
    </location>
</feature>
<feature type="compositionally biased region" description="Pro residues" evidence="1">
    <location>
        <begin position="483"/>
        <end position="494"/>
    </location>
</feature>
<comment type="caution">
    <text evidence="2">The sequence shown here is derived from an EMBL/GenBank/DDBJ whole genome shotgun (WGS) entry which is preliminary data.</text>
</comment>
<gene>
    <name evidence="2" type="ORF">H4W81_006109</name>
</gene>
<dbReference type="EMBL" id="JADBEF010000001">
    <property type="protein sequence ID" value="MBE1563330.1"/>
    <property type="molecule type" value="Genomic_DNA"/>
</dbReference>
<accession>A0ABR9KMT6</accession>
<dbReference type="RefSeq" id="WP_192777919.1">
    <property type="nucleotide sequence ID" value="NZ_BAAASY010000006.1"/>
</dbReference>
<evidence type="ECO:0000256" key="1">
    <source>
        <dbReference type="SAM" id="MobiDB-lite"/>
    </source>
</evidence>
<name>A0ABR9KMT6_9ACTN</name>
<proteinExistence type="predicted"/>